<keyword evidence="1" id="KW-0812">Transmembrane</keyword>
<dbReference type="Gene3D" id="3.40.30.10">
    <property type="entry name" value="Glutaredoxin"/>
    <property type="match status" value="1"/>
</dbReference>
<dbReference type="CDD" id="cd02972">
    <property type="entry name" value="DsbA_family"/>
    <property type="match status" value="1"/>
</dbReference>
<feature type="transmembrane region" description="Helical" evidence="1">
    <location>
        <begin position="33"/>
        <end position="54"/>
    </location>
</feature>
<name>A0A2N6VLX9_9MICO</name>
<comment type="caution">
    <text evidence="3">The sequence shown here is derived from an EMBL/GenBank/DDBJ whole genome shotgun (WGS) entry which is preliminary data.</text>
</comment>
<gene>
    <name evidence="3" type="ORF">CJ199_08520</name>
</gene>
<reference evidence="3 4" key="1">
    <citation type="submission" date="2017-09" db="EMBL/GenBank/DDBJ databases">
        <title>Bacterial strain isolated from the female urinary microbiota.</title>
        <authorList>
            <person name="Thomas-White K."/>
            <person name="Kumar N."/>
            <person name="Forster S."/>
            <person name="Putonti C."/>
            <person name="Lawley T."/>
            <person name="Wolfe A.J."/>
        </authorList>
    </citation>
    <scope>NUCLEOTIDE SEQUENCE [LARGE SCALE GENOMIC DNA]</scope>
    <source>
        <strain evidence="3 4">UMB1301</strain>
    </source>
</reference>
<protein>
    <submittedName>
        <fullName evidence="3">Disulfide bond formation protein DsbA</fullName>
    </submittedName>
</protein>
<dbReference type="AlphaFoldDB" id="A0A2N6VLX9"/>
<organism evidence="3 4">
    <name type="scientific">Brevibacterium paucivorans</name>
    <dbReference type="NCBI Taxonomy" id="170994"/>
    <lineage>
        <taxon>Bacteria</taxon>
        <taxon>Bacillati</taxon>
        <taxon>Actinomycetota</taxon>
        <taxon>Actinomycetes</taxon>
        <taxon>Micrococcales</taxon>
        <taxon>Brevibacteriaceae</taxon>
        <taxon>Brevibacterium</taxon>
    </lineage>
</organism>
<evidence type="ECO:0000259" key="2">
    <source>
        <dbReference type="Pfam" id="PF13462"/>
    </source>
</evidence>
<dbReference type="Proteomes" id="UP000235598">
    <property type="component" value="Unassembled WGS sequence"/>
</dbReference>
<evidence type="ECO:0000313" key="4">
    <source>
        <dbReference type="Proteomes" id="UP000235598"/>
    </source>
</evidence>
<keyword evidence="1" id="KW-1133">Transmembrane helix</keyword>
<dbReference type="Pfam" id="PF13462">
    <property type="entry name" value="Thioredoxin_4"/>
    <property type="match status" value="1"/>
</dbReference>
<dbReference type="RefSeq" id="WP_102239064.1">
    <property type="nucleotide sequence ID" value="NZ_JBDMHW010000008.1"/>
</dbReference>
<sequence>MAKDQVERRQAAREKARQIAQAQANREKRAKTILWSGIGVVVVAVIAVIVVLIVQSSRPAVGPVSMVNGGVTLTKGDDGAVAVAHPSDKENVPEGLPAYDTGKQKDDAAHVDVYLDFQCPACKNFEDANGASLAKLMESGDITVTYHPVSILDGASGGNKFSTRAANAFMCVADAKNDDKLVGVLQGIFAQQPEEGGNGMEDDQLLDILKKAEVDLDAKTTALEEQPSVRDCVTNTSFEKYVQQSTKVAQDKDLSGTPRIQVNGKDIEPKVWSNPQAFGRTLLEATGQIGGEKKN</sequence>
<dbReference type="InterPro" id="IPR012336">
    <property type="entry name" value="Thioredoxin-like_fold"/>
</dbReference>
<dbReference type="EMBL" id="PNHK01000003">
    <property type="protein sequence ID" value="PMD05124.1"/>
    <property type="molecule type" value="Genomic_DNA"/>
</dbReference>
<keyword evidence="1" id="KW-0472">Membrane</keyword>
<feature type="domain" description="Thioredoxin-like fold" evidence="2">
    <location>
        <begin position="108"/>
        <end position="271"/>
    </location>
</feature>
<proteinExistence type="predicted"/>
<accession>A0A2N6VLX9</accession>
<evidence type="ECO:0000256" key="1">
    <source>
        <dbReference type="SAM" id="Phobius"/>
    </source>
</evidence>
<dbReference type="OrthoDB" id="117402at2"/>
<dbReference type="SUPFAM" id="SSF52833">
    <property type="entry name" value="Thioredoxin-like"/>
    <property type="match status" value="1"/>
</dbReference>
<evidence type="ECO:0000313" key="3">
    <source>
        <dbReference type="EMBL" id="PMD05124.1"/>
    </source>
</evidence>
<dbReference type="InterPro" id="IPR036249">
    <property type="entry name" value="Thioredoxin-like_sf"/>
</dbReference>